<comment type="caution">
    <text evidence="1">The sequence shown here is derived from an EMBL/GenBank/DDBJ whole genome shotgun (WGS) entry which is preliminary data.</text>
</comment>
<name>X0V938_9ZZZZ</name>
<feature type="non-terminal residue" evidence="1">
    <location>
        <position position="1"/>
    </location>
</feature>
<dbReference type="EMBL" id="BARS01023213">
    <property type="protein sequence ID" value="GAG08953.1"/>
    <property type="molecule type" value="Genomic_DNA"/>
</dbReference>
<organism evidence="1">
    <name type="scientific">marine sediment metagenome</name>
    <dbReference type="NCBI Taxonomy" id="412755"/>
    <lineage>
        <taxon>unclassified sequences</taxon>
        <taxon>metagenomes</taxon>
        <taxon>ecological metagenomes</taxon>
    </lineage>
</organism>
<proteinExistence type="predicted"/>
<dbReference type="AlphaFoldDB" id="X0V938"/>
<gene>
    <name evidence="1" type="ORF">S01H1_36990</name>
</gene>
<sequence>KYRVVSAEEAGELFKAEGIKVLDILAGPGWMDVLSIPKKVRKSRHWDEKFFSQLSEMLLRLNKEPSVKGLPRHVVLYGERI</sequence>
<protein>
    <submittedName>
        <fullName evidence="1">Uncharacterized protein</fullName>
    </submittedName>
</protein>
<evidence type="ECO:0000313" key="1">
    <source>
        <dbReference type="EMBL" id="GAG08953.1"/>
    </source>
</evidence>
<reference evidence="1" key="1">
    <citation type="journal article" date="2014" name="Front. Microbiol.">
        <title>High frequency of phylogenetically diverse reductive dehalogenase-homologous genes in deep subseafloor sedimentary metagenomes.</title>
        <authorList>
            <person name="Kawai M."/>
            <person name="Futagami T."/>
            <person name="Toyoda A."/>
            <person name="Takaki Y."/>
            <person name="Nishi S."/>
            <person name="Hori S."/>
            <person name="Arai W."/>
            <person name="Tsubouchi T."/>
            <person name="Morono Y."/>
            <person name="Uchiyama I."/>
            <person name="Ito T."/>
            <person name="Fujiyama A."/>
            <person name="Inagaki F."/>
            <person name="Takami H."/>
        </authorList>
    </citation>
    <scope>NUCLEOTIDE SEQUENCE</scope>
    <source>
        <strain evidence="1">Expedition CK06-06</strain>
    </source>
</reference>
<accession>X0V938</accession>